<evidence type="ECO:0000259" key="4">
    <source>
        <dbReference type="Pfam" id="PF01048"/>
    </source>
</evidence>
<evidence type="ECO:0000256" key="3">
    <source>
        <dbReference type="ARBA" id="ARBA00022726"/>
    </source>
</evidence>
<accession>A0A3B1DQT2</accession>
<dbReference type="AlphaFoldDB" id="A0A3B1DQT2"/>
<dbReference type="NCBIfam" id="TIGR01694">
    <property type="entry name" value="MTAP"/>
    <property type="match status" value="1"/>
</dbReference>
<dbReference type="Gene3D" id="3.40.50.1580">
    <property type="entry name" value="Nucleoside phosphorylase domain"/>
    <property type="match status" value="1"/>
</dbReference>
<dbReference type="InterPro" id="IPR035994">
    <property type="entry name" value="Nucleoside_phosphorylase_sf"/>
</dbReference>
<dbReference type="Pfam" id="PF01048">
    <property type="entry name" value="PNP_UDP_1"/>
    <property type="match status" value="1"/>
</dbReference>
<dbReference type="FunFam" id="3.40.50.1580:FF:000012">
    <property type="entry name" value="Probable 6-oxopurine nucleoside phosphorylase"/>
    <property type="match status" value="1"/>
</dbReference>
<dbReference type="EMBL" id="UOGI01000260">
    <property type="protein sequence ID" value="VAX34125.1"/>
    <property type="molecule type" value="Genomic_DNA"/>
</dbReference>
<reference evidence="5" key="1">
    <citation type="submission" date="2018-06" db="EMBL/GenBank/DDBJ databases">
        <authorList>
            <person name="Zhirakovskaya E."/>
        </authorList>
    </citation>
    <scope>NUCLEOTIDE SEQUENCE</scope>
</reference>
<dbReference type="PANTHER" id="PTHR42679">
    <property type="entry name" value="S-METHYL-5'-THIOADENOSINE PHOSPHORYLASE"/>
    <property type="match status" value="1"/>
</dbReference>
<feature type="domain" description="Nucleoside phosphorylase" evidence="4">
    <location>
        <begin position="39"/>
        <end position="276"/>
    </location>
</feature>
<dbReference type="GO" id="GO:0017061">
    <property type="term" value="F:S-methyl-5-thioadenosine phosphorylase activity"/>
    <property type="evidence" value="ECO:0007669"/>
    <property type="project" value="UniProtKB-EC"/>
</dbReference>
<dbReference type="PANTHER" id="PTHR42679:SF2">
    <property type="entry name" value="S-METHYL-5'-THIOADENOSINE PHOSPHORYLASE"/>
    <property type="match status" value="1"/>
</dbReference>
<dbReference type="InterPro" id="IPR000845">
    <property type="entry name" value="Nucleoside_phosphorylase_d"/>
</dbReference>
<gene>
    <name evidence="5" type="ORF">MNBD_NITROSPIRAE03-1972</name>
</gene>
<name>A0A3B1DQT2_9ZZZZ</name>
<protein>
    <submittedName>
        <fullName evidence="5">5'-methylthioadenosine phosphorylase</fullName>
        <ecNumber evidence="5">2.4.2.28</ecNumber>
    </submittedName>
</protein>
<proteinExistence type="inferred from homology"/>
<dbReference type="NCBIfam" id="NF006599">
    <property type="entry name" value="PRK09136.1"/>
    <property type="match status" value="1"/>
</dbReference>
<dbReference type="SUPFAM" id="SSF53167">
    <property type="entry name" value="Purine and uridine phosphorylases"/>
    <property type="match status" value="1"/>
</dbReference>
<dbReference type="HAMAP" id="MF_01963">
    <property type="entry name" value="MTAP"/>
    <property type="match status" value="1"/>
</dbReference>
<evidence type="ECO:0000313" key="5">
    <source>
        <dbReference type="EMBL" id="VAX34125.1"/>
    </source>
</evidence>
<keyword evidence="3" id="KW-0660">Purine salvage</keyword>
<dbReference type="GO" id="GO:0019509">
    <property type="term" value="P:L-methionine salvage from methylthioadenosine"/>
    <property type="evidence" value="ECO:0007669"/>
    <property type="project" value="TreeGrafter"/>
</dbReference>
<dbReference type="GO" id="GO:0006166">
    <property type="term" value="P:purine ribonucleoside salvage"/>
    <property type="evidence" value="ECO:0007669"/>
    <property type="project" value="UniProtKB-KW"/>
</dbReference>
<keyword evidence="2 5" id="KW-0808">Transferase</keyword>
<organism evidence="5">
    <name type="scientific">hydrothermal vent metagenome</name>
    <dbReference type="NCBI Taxonomy" id="652676"/>
    <lineage>
        <taxon>unclassified sequences</taxon>
        <taxon>metagenomes</taxon>
        <taxon>ecological metagenomes</taxon>
    </lineage>
</organism>
<dbReference type="GO" id="GO:0005829">
    <property type="term" value="C:cytosol"/>
    <property type="evidence" value="ECO:0007669"/>
    <property type="project" value="TreeGrafter"/>
</dbReference>
<sequence length="296" mass="32656">MLLFYGKLLYHFLYQYQYETENTRQENIARRGGASFFMIGLIGGSGLYEIPGFKFNEKRAVETRYGFPSDEFMIGELSGRTVAFLPRHSHKHNIPPHKVNYRANIRGFKDLGAERVIAVSAVGGINSRLRPGDIVLLNQLIDFTKSRVNTFYDGDDVVHVDFTEPYCPELRESFIRASEAGGIKLQSSGTYICVEGPRLETAAEISFFSSMSADVVGMTGMPEAVLARESELCYVALAVVTNLAAGISPVKLTVKEVVETMNRSTEVVKTLLSGAIGLVPQQRDCFCGEALKDAGV</sequence>
<dbReference type="CDD" id="cd09010">
    <property type="entry name" value="MTAP_SsMTAPII_like_MTIP"/>
    <property type="match status" value="1"/>
</dbReference>
<dbReference type="InterPro" id="IPR010044">
    <property type="entry name" value="MTAP"/>
</dbReference>
<keyword evidence="1 5" id="KW-0328">Glycosyltransferase</keyword>
<evidence type="ECO:0000256" key="1">
    <source>
        <dbReference type="ARBA" id="ARBA00022676"/>
    </source>
</evidence>
<dbReference type="EC" id="2.4.2.28" evidence="5"/>
<evidence type="ECO:0000256" key="2">
    <source>
        <dbReference type="ARBA" id="ARBA00022679"/>
    </source>
</evidence>